<proteinExistence type="predicted"/>
<evidence type="ECO:0000313" key="2">
    <source>
        <dbReference type="EMBL" id="AKU89946.1"/>
    </source>
</evidence>
<feature type="compositionally biased region" description="Basic and acidic residues" evidence="1">
    <location>
        <begin position="75"/>
        <end position="89"/>
    </location>
</feature>
<dbReference type="EMBL" id="CP012332">
    <property type="protein sequence ID" value="AKU89946.1"/>
    <property type="molecule type" value="Genomic_DNA"/>
</dbReference>
<gene>
    <name evidence="2" type="ORF">AKJ08_0333</name>
</gene>
<dbReference type="KEGG" id="vin:AKJ08_0333"/>
<evidence type="ECO:0000313" key="3">
    <source>
        <dbReference type="Proteomes" id="UP000055590"/>
    </source>
</evidence>
<protein>
    <submittedName>
        <fullName evidence="2">Putative lipoprotein</fullName>
    </submittedName>
</protein>
<organism evidence="2 3">
    <name type="scientific">Vulgatibacter incomptus</name>
    <dbReference type="NCBI Taxonomy" id="1391653"/>
    <lineage>
        <taxon>Bacteria</taxon>
        <taxon>Pseudomonadati</taxon>
        <taxon>Myxococcota</taxon>
        <taxon>Myxococcia</taxon>
        <taxon>Myxococcales</taxon>
        <taxon>Cystobacterineae</taxon>
        <taxon>Vulgatibacteraceae</taxon>
        <taxon>Vulgatibacter</taxon>
    </lineage>
</organism>
<accession>A0A0K1P951</accession>
<name>A0A0K1P951_9BACT</name>
<sequence length="116" mass="12978">MNRSAAALVLAASLILPACMLGVAGGRPPRRPEPLTRNEAVSLGQSWCRQRAYDCRLVGANLVKGHDLWKVKFHASDDPRGRRHEDDQGRRHKEGKKRNVHLEFDSWTGELLSVKG</sequence>
<dbReference type="AlphaFoldDB" id="A0A0K1P951"/>
<dbReference type="RefSeq" id="WP_050724459.1">
    <property type="nucleotide sequence ID" value="NZ_CP012332.1"/>
</dbReference>
<keyword evidence="2" id="KW-0449">Lipoprotein</keyword>
<dbReference type="Proteomes" id="UP000055590">
    <property type="component" value="Chromosome"/>
</dbReference>
<evidence type="ECO:0000256" key="1">
    <source>
        <dbReference type="SAM" id="MobiDB-lite"/>
    </source>
</evidence>
<feature type="region of interest" description="Disordered" evidence="1">
    <location>
        <begin position="75"/>
        <end position="98"/>
    </location>
</feature>
<keyword evidence="3" id="KW-1185">Reference proteome</keyword>
<reference evidence="2 3" key="1">
    <citation type="submission" date="2015-08" db="EMBL/GenBank/DDBJ databases">
        <authorList>
            <person name="Babu N.S."/>
            <person name="Beckwith C.J."/>
            <person name="Beseler K.G."/>
            <person name="Brison A."/>
            <person name="Carone J.V."/>
            <person name="Caskin T.P."/>
            <person name="Diamond M."/>
            <person name="Durham M.E."/>
            <person name="Foxe J.M."/>
            <person name="Go M."/>
            <person name="Henderson B.A."/>
            <person name="Jones I.B."/>
            <person name="McGettigan J.A."/>
            <person name="Micheletti S.J."/>
            <person name="Nasrallah M.E."/>
            <person name="Ortiz D."/>
            <person name="Piller C.R."/>
            <person name="Privatt S.R."/>
            <person name="Schneider S.L."/>
            <person name="Sharp S."/>
            <person name="Smith T.C."/>
            <person name="Stanton J.D."/>
            <person name="Ullery H.E."/>
            <person name="Wilson R.J."/>
            <person name="Serrano M.G."/>
            <person name="Buck G."/>
            <person name="Lee V."/>
            <person name="Wang Y."/>
            <person name="Carvalho R."/>
            <person name="Voegtly L."/>
            <person name="Shi R."/>
            <person name="Duckworth R."/>
            <person name="Johnson A."/>
            <person name="Loviza R."/>
            <person name="Walstead R."/>
            <person name="Shah Z."/>
            <person name="Kiflezghi M."/>
            <person name="Wade K."/>
            <person name="Ball S.L."/>
            <person name="Bradley K.W."/>
            <person name="Asai D.J."/>
            <person name="Bowman C.A."/>
            <person name="Russell D.A."/>
            <person name="Pope W.H."/>
            <person name="Jacobs-Sera D."/>
            <person name="Hendrix R.W."/>
            <person name="Hatfull G.F."/>
        </authorList>
    </citation>
    <scope>NUCLEOTIDE SEQUENCE [LARGE SCALE GENOMIC DNA]</scope>
    <source>
        <strain evidence="2 3">DSM 27710</strain>
    </source>
</reference>